<dbReference type="GO" id="GO:0046872">
    <property type="term" value="F:metal ion binding"/>
    <property type="evidence" value="ECO:0007669"/>
    <property type="project" value="UniProtKB-KW"/>
</dbReference>
<feature type="binding site" evidence="6">
    <location>
        <position position="421"/>
    </location>
    <ligand>
        <name>Zn(2+)</name>
        <dbReference type="ChEBI" id="CHEBI:29105"/>
    </ligand>
</feature>
<dbReference type="Gene3D" id="3.20.20.105">
    <property type="entry name" value="Queuine tRNA-ribosyltransferase-like"/>
    <property type="match status" value="1"/>
</dbReference>
<dbReference type="EC" id="2.4.2.64" evidence="6"/>
<dbReference type="VEuPathDB" id="CryptoDB:Cvel_7386"/>
<dbReference type="InterPro" id="IPR002616">
    <property type="entry name" value="tRNA_ribo_trans-like"/>
</dbReference>
<evidence type="ECO:0000313" key="9">
    <source>
        <dbReference type="EMBL" id="CEM45050.1"/>
    </source>
</evidence>
<evidence type="ECO:0000259" key="8">
    <source>
        <dbReference type="Pfam" id="PF01702"/>
    </source>
</evidence>
<organism evidence="9">
    <name type="scientific">Chromera velia CCMP2878</name>
    <dbReference type="NCBI Taxonomy" id="1169474"/>
    <lineage>
        <taxon>Eukaryota</taxon>
        <taxon>Sar</taxon>
        <taxon>Alveolata</taxon>
        <taxon>Colpodellida</taxon>
        <taxon>Chromeraceae</taxon>
        <taxon>Chromera</taxon>
    </lineage>
</organism>
<evidence type="ECO:0000256" key="2">
    <source>
        <dbReference type="ARBA" id="ARBA00022679"/>
    </source>
</evidence>
<feature type="binding site" evidence="6">
    <location>
        <position position="393"/>
    </location>
    <ligand>
        <name>Zn(2+)</name>
        <dbReference type="ChEBI" id="CHEBI:29105"/>
    </ligand>
</feature>
<feature type="domain" description="tRNA-guanine(15) transglycosylase-like" evidence="8">
    <location>
        <begin position="97"/>
        <end position="453"/>
    </location>
</feature>
<reference evidence="9" key="1">
    <citation type="submission" date="2014-11" db="EMBL/GenBank/DDBJ databases">
        <authorList>
            <person name="Otto D Thomas"/>
            <person name="Naeem Raeece"/>
        </authorList>
    </citation>
    <scope>NUCLEOTIDE SEQUENCE</scope>
</reference>
<dbReference type="InterPro" id="IPR036511">
    <property type="entry name" value="TGT-like_sf"/>
</dbReference>
<dbReference type="InterPro" id="IPR004803">
    <property type="entry name" value="TGT"/>
</dbReference>
<feature type="region of interest" description="RNA binding" evidence="6">
    <location>
        <begin position="334"/>
        <end position="340"/>
    </location>
</feature>
<evidence type="ECO:0000256" key="1">
    <source>
        <dbReference type="ARBA" id="ARBA00022676"/>
    </source>
</evidence>
<dbReference type="GO" id="GO:0005829">
    <property type="term" value="C:cytosol"/>
    <property type="evidence" value="ECO:0007669"/>
    <property type="project" value="TreeGrafter"/>
</dbReference>
<keyword evidence="3 6" id="KW-0819">tRNA processing</keyword>
<keyword evidence="1 6" id="KW-0328">Glycosyltransferase</keyword>
<evidence type="ECO:0000256" key="3">
    <source>
        <dbReference type="ARBA" id="ARBA00022694"/>
    </source>
</evidence>
<dbReference type="AlphaFoldDB" id="A0A0G4HL47"/>
<keyword evidence="5 6" id="KW-0862">Zinc</keyword>
<comment type="function">
    <text evidence="6">Catalytic subunit of the queuine tRNA-ribosyltransferase (TGT) that catalyzes the base-exchange of a guanine (G) residue with queuine (Q) at position 34 (anticodon wobble position) in tRNAs with GU(N) anticodons (tRNA-Asp, -Asn, -His and -Tyr), resulting in the hypermodified nucleoside queuosine (7-(((4,5-cis-dihydroxy-2-cyclopenten-1-yl)amino)methyl)-7-deazaguanosine). Catalysis occurs through a double-displacement mechanism. The nucleophile active site attacks the C1' of nucleotide 34 to detach the guanine base from the RNA, forming a covalent enzyme-RNA intermediate. The proton acceptor active site deprotonates the incoming queuine, allowing a nucleophilic attack on the C1' of the ribose to form the product.</text>
</comment>
<feature type="active site" description="Proton acceptor" evidence="6">
    <location>
        <position position="175"/>
    </location>
</feature>
<comment type="cofactor">
    <cofactor evidence="6">
        <name>Zn(2+)</name>
        <dbReference type="ChEBI" id="CHEBI:29105"/>
    </cofactor>
</comment>
<dbReference type="GO" id="GO:0006400">
    <property type="term" value="P:tRNA modification"/>
    <property type="evidence" value="ECO:0007669"/>
    <property type="project" value="InterPro"/>
</dbReference>
<feature type="region of interest" description="Disordered" evidence="7">
    <location>
        <begin position="499"/>
        <end position="522"/>
    </location>
</feature>
<proteinExistence type="inferred from homology"/>
<dbReference type="NCBIfam" id="TIGR00430">
    <property type="entry name" value="Q_tRNA_tgt"/>
    <property type="match status" value="1"/>
</dbReference>
<comment type="catalytic activity">
    <reaction evidence="6">
        <text>guanosine(34) in tRNA + queuine = queuosine(34) in tRNA + guanine</text>
        <dbReference type="Rhea" id="RHEA:16633"/>
        <dbReference type="Rhea" id="RHEA-COMP:10341"/>
        <dbReference type="Rhea" id="RHEA-COMP:18571"/>
        <dbReference type="ChEBI" id="CHEBI:16235"/>
        <dbReference type="ChEBI" id="CHEBI:17433"/>
        <dbReference type="ChEBI" id="CHEBI:74269"/>
        <dbReference type="ChEBI" id="CHEBI:194431"/>
        <dbReference type="EC" id="2.4.2.64"/>
    </reaction>
</comment>
<feature type="binding site" evidence="6">
    <location>
        <position position="300"/>
    </location>
    <ligand>
        <name>substrate</name>
    </ligand>
</feature>
<keyword evidence="4 6" id="KW-0479">Metal-binding</keyword>
<dbReference type="SUPFAM" id="SSF51713">
    <property type="entry name" value="tRNA-guanine transglycosylase"/>
    <property type="match status" value="1"/>
</dbReference>
<dbReference type="EMBL" id="CDMZ01003085">
    <property type="protein sequence ID" value="CEM45050.1"/>
    <property type="molecule type" value="Genomic_DNA"/>
</dbReference>
<dbReference type="PANTHER" id="PTHR43530">
    <property type="entry name" value="QUEUINE TRNA-RIBOSYLTRANSFERASE CATALYTIC SUBUNIT 1"/>
    <property type="match status" value="1"/>
</dbReference>
<accession>A0A0G4HL47</accession>
<evidence type="ECO:0000256" key="4">
    <source>
        <dbReference type="ARBA" id="ARBA00022723"/>
    </source>
</evidence>
<evidence type="ECO:0000256" key="7">
    <source>
        <dbReference type="SAM" id="MobiDB-lite"/>
    </source>
</evidence>
<comment type="similarity">
    <text evidence="6">Belongs to the queuine tRNA-ribosyltransferase family.</text>
</comment>
<feature type="active site" description="Nucleophile" evidence="6">
    <location>
        <position position="353"/>
    </location>
</feature>
<dbReference type="PhylomeDB" id="A0A0G4HL47"/>
<dbReference type="PANTHER" id="PTHR43530:SF1">
    <property type="entry name" value="QUEUINE TRNA-RIBOSYLTRANSFERASE CATALYTIC SUBUNIT 1"/>
    <property type="match status" value="1"/>
</dbReference>
<keyword evidence="2 6" id="KW-0808">Transferase</keyword>
<feature type="region of interest" description="Disordered" evidence="7">
    <location>
        <begin position="1"/>
        <end position="24"/>
    </location>
</feature>
<dbReference type="GO" id="GO:0008479">
    <property type="term" value="F:tRNA-guanosine(34) queuine transglycosylase activity"/>
    <property type="evidence" value="ECO:0007669"/>
    <property type="project" value="UniProtKB-UniRule"/>
</dbReference>
<comment type="caution">
    <text evidence="6">Lacks conserved residue(s) required for the propagation of feature annotation.</text>
</comment>
<feature type="binding site" evidence="6">
    <location>
        <position position="229"/>
    </location>
    <ligand>
        <name>substrate</name>
    </ligand>
</feature>
<feature type="binding site" evidence="6">
    <location>
        <begin position="175"/>
        <end position="179"/>
    </location>
    <ligand>
        <name>substrate</name>
    </ligand>
</feature>
<comment type="subcellular location">
    <subcellularLocation>
        <location evidence="6">Cytoplasm</location>
    </subcellularLocation>
</comment>
<evidence type="ECO:0000256" key="5">
    <source>
        <dbReference type="ARBA" id="ARBA00022833"/>
    </source>
</evidence>
<comment type="subunit">
    <text evidence="6">Heterodimer of a catalytic subunit and an accessory subunit.</text>
</comment>
<feature type="binding site" evidence="6">
    <location>
        <position position="396"/>
    </location>
    <ligand>
        <name>Zn(2+)</name>
        <dbReference type="ChEBI" id="CHEBI:29105"/>
    </ligand>
</feature>
<sequence length="522" mass="57777">MRTSQKRALEESPSSSSGAVSLSLESGRSLDGVSPFYFKRATAGGFQVAPQPPLPPPNWSLRPSTARVARELGKSLQIPKIPQGKALAMNVWHVDGRARAGVIALPHGPVETPVFMPVGTQAVIKSLTSGQLDDIGPQIILNNTYHLASRPGCEILERAGGSHRFMRWPRNLLTDSGGFQMVSLSRLCSISEEGVLFEHPHTKKEMLLTPEKSVESQNAIGADILMQLDDVVSATCTDRARVEEAAERTLRWLDRCISAHQRPSEQNLFGIVQGGLFEDLREKNLKGMAERNLPGYAIGGLSGGESKDQFWRVVEQCARPGKGLPEDRPRYLMGVGYPLDLVCCVALGVDMFDCVYPCRTARFGTALVPEGMLRVKKKEFNRDFRALQADCSCYCCSNFTRAFLHFSLGKEPVASQLLTIHNIHFLLTLMDACRAAILRGTFYGFVRDFLRKQHPPEAVETDPPPPWVRECLKAAGIHVGDMYDWEAASRVWLMHEEEREKARKRTKENTTAFGKGGGGLDD</sequence>
<feature type="compositionally biased region" description="Low complexity" evidence="7">
    <location>
        <begin position="11"/>
        <end position="24"/>
    </location>
</feature>
<dbReference type="NCBIfam" id="TIGR00449">
    <property type="entry name" value="tgt_general"/>
    <property type="match status" value="1"/>
</dbReference>
<feature type="binding site" evidence="6">
    <location>
        <position position="273"/>
    </location>
    <ligand>
        <name>substrate</name>
    </ligand>
</feature>
<feature type="binding site" evidence="6">
    <location>
        <position position="391"/>
    </location>
    <ligand>
        <name>Zn(2+)</name>
        <dbReference type="ChEBI" id="CHEBI:29105"/>
    </ligand>
</feature>
<name>A0A0G4HL47_9ALVE</name>
<dbReference type="Pfam" id="PF01702">
    <property type="entry name" value="TGT"/>
    <property type="match status" value="1"/>
</dbReference>
<protein>
    <recommendedName>
        <fullName evidence="6">Queuine tRNA-ribosyltransferase catalytic subunit 1</fullName>
        <ecNumber evidence="6">2.4.2.64</ecNumber>
    </recommendedName>
    <alternativeName>
        <fullName evidence="6">Guanine insertion enzyme</fullName>
    </alternativeName>
    <alternativeName>
        <fullName evidence="6">tRNA-guanine transglycosylase</fullName>
    </alternativeName>
</protein>
<gene>
    <name evidence="9" type="ORF">Cvel_7386</name>
</gene>
<keyword evidence="6" id="KW-0963">Cytoplasm</keyword>
<dbReference type="HAMAP" id="MF_00168">
    <property type="entry name" value="Q_tRNA_Tgt"/>
    <property type="match status" value="1"/>
</dbReference>
<evidence type="ECO:0000256" key="6">
    <source>
        <dbReference type="HAMAP-Rule" id="MF_03218"/>
    </source>
</evidence>